<feature type="transmembrane region" description="Helical" evidence="1">
    <location>
        <begin position="88"/>
        <end position="110"/>
    </location>
</feature>
<feature type="transmembrane region" description="Helical" evidence="1">
    <location>
        <begin position="62"/>
        <end position="81"/>
    </location>
</feature>
<feature type="transmembrane region" description="Helical" evidence="1">
    <location>
        <begin position="32"/>
        <end position="56"/>
    </location>
</feature>
<accession>A0A0G0D578</accession>
<name>A0A0G0D578_9BACT</name>
<feature type="transmembrane region" description="Helical" evidence="1">
    <location>
        <begin position="235"/>
        <end position="256"/>
    </location>
</feature>
<evidence type="ECO:0000256" key="1">
    <source>
        <dbReference type="SAM" id="Phobius"/>
    </source>
</evidence>
<feature type="transmembrane region" description="Helical" evidence="1">
    <location>
        <begin position="208"/>
        <end position="229"/>
    </location>
</feature>
<keyword evidence="1" id="KW-0472">Membrane</keyword>
<feature type="transmembrane region" description="Helical" evidence="1">
    <location>
        <begin position="177"/>
        <end position="196"/>
    </location>
</feature>
<comment type="caution">
    <text evidence="2">The sequence shown here is derived from an EMBL/GenBank/DDBJ whole genome shotgun (WGS) entry which is preliminary data.</text>
</comment>
<organism evidence="2 3">
    <name type="scientific">Candidatus Nomurabacteria bacterium GW2011_GWC2_35_8</name>
    <dbReference type="NCBI Taxonomy" id="1618752"/>
    <lineage>
        <taxon>Bacteria</taxon>
        <taxon>Candidatus Nomuraibacteriota</taxon>
    </lineage>
</organism>
<gene>
    <name evidence="2" type="ORF">UR91_C0003G0010</name>
</gene>
<keyword evidence="1" id="KW-0812">Transmembrane</keyword>
<proteinExistence type="predicted"/>
<protein>
    <submittedName>
        <fullName evidence="2">Permease of the drug/metabolite transporter superfamily</fullName>
    </submittedName>
</protein>
<feature type="transmembrane region" description="Helical" evidence="1">
    <location>
        <begin position="146"/>
        <end position="165"/>
    </location>
</feature>
<evidence type="ECO:0000313" key="3">
    <source>
        <dbReference type="Proteomes" id="UP000034798"/>
    </source>
</evidence>
<dbReference type="SUPFAM" id="SSF103481">
    <property type="entry name" value="Multidrug resistance efflux transporter EmrE"/>
    <property type="match status" value="1"/>
</dbReference>
<feature type="transmembrane region" description="Helical" evidence="1">
    <location>
        <begin position="6"/>
        <end position="25"/>
    </location>
</feature>
<dbReference type="Proteomes" id="UP000034798">
    <property type="component" value="Unassembled WGS sequence"/>
</dbReference>
<evidence type="ECO:0000313" key="2">
    <source>
        <dbReference type="EMBL" id="KKP89389.1"/>
    </source>
</evidence>
<feature type="transmembrane region" description="Helical" evidence="1">
    <location>
        <begin position="116"/>
        <end position="134"/>
    </location>
</feature>
<keyword evidence="1" id="KW-1133">Transmembrane helix</keyword>
<dbReference type="AlphaFoldDB" id="A0A0G0D578"/>
<reference evidence="2 3" key="1">
    <citation type="journal article" date="2015" name="Nature">
        <title>rRNA introns, odd ribosomes, and small enigmatic genomes across a large radiation of phyla.</title>
        <authorList>
            <person name="Brown C.T."/>
            <person name="Hug L.A."/>
            <person name="Thomas B.C."/>
            <person name="Sharon I."/>
            <person name="Castelle C.J."/>
            <person name="Singh A."/>
            <person name="Wilkins M.J."/>
            <person name="Williams K.H."/>
            <person name="Banfield J.F."/>
        </authorList>
    </citation>
    <scope>NUCLEOTIDE SEQUENCE [LARGE SCALE GENOMIC DNA]</scope>
</reference>
<dbReference type="EMBL" id="LBQZ01000003">
    <property type="protein sequence ID" value="KKP89389.1"/>
    <property type="molecule type" value="Genomic_DNA"/>
</dbReference>
<dbReference type="InterPro" id="IPR037185">
    <property type="entry name" value="EmrE-like"/>
</dbReference>
<sequence>MTLYFFAWTASLLFGLEGIIAKLVNKHSINNVWLFNFIWALFSFLFVIPVAFYFGAGIPLSWNYIFLGSIFFALATVLNTISLSRLDISVFVPLFSFRTAMAVIISSFFIQEILTVHQYFLIAIILIFGIFVSFDEHFSFKSFFNRNILIALTCMFFYVILSIFLKKSIAINDFWTTTLWITLLGQCWLLFTIPLFKKVELAINVKQCLNVAVVAFIGTVGMLAANAAYAKNVSLSTVIISLPLSMIIAFLFSIFAPELLEKHSLKVYAVRFTAAIIMIIAAINL</sequence>
<feature type="transmembrane region" description="Helical" evidence="1">
    <location>
        <begin position="268"/>
        <end position="284"/>
    </location>
</feature>